<dbReference type="Proteomes" id="UP000693672">
    <property type="component" value="Unassembled WGS sequence"/>
</dbReference>
<dbReference type="AlphaFoldDB" id="A0A916JWV0"/>
<dbReference type="RefSeq" id="WP_218091084.1">
    <property type="nucleotide sequence ID" value="NZ_CAJVAS010000004.1"/>
</dbReference>
<keyword evidence="2" id="KW-1133">Transmembrane helix</keyword>
<reference evidence="4" key="1">
    <citation type="submission" date="2021-06" db="EMBL/GenBank/DDBJ databases">
        <authorList>
            <person name="Criscuolo A."/>
        </authorList>
    </citation>
    <scope>NUCLEOTIDE SEQUENCE</scope>
    <source>
        <strain evidence="4">CIP111600</strain>
    </source>
</reference>
<evidence type="ECO:0000256" key="2">
    <source>
        <dbReference type="SAM" id="Phobius"/>
    </source>
</evidence>
<dbReference type="PANTHER" id="PTHR23546:SF1">
    <property type="entry name" value="MEMBRANE PROTEIN"/>
    <property type="match status" value="1"/>
</dbReference>
<keyword evidence="2" id="KW-0472">Membrane</keyword>
<gene>
    <name evidence="4" type="ORF">PAESOLCIP111_01265</name>
</gene>
<dbReference type="InterPro" id="IPR011701">
    <property type="entry name" value="MFS"/>
</dbReference>
<evidence type="ECO:0000259" key="3">
    <source>
        <dbReference type="PROSITE" id="PS50850"/>
    </source>
</evidence>
<dbReference type="InterPro" id="IPR020846">
    <property type="entry name" value="MFS_dom"/>
</dbReference>
<feature type="transmembrane region" description="Helical" evidence="2">
    <location>
        <begin position="206"/>
        <end position="230"/>
    </location>
</feature>
<accession>A0A916JWV0</accession>
<dbReference type="GO" id="GO:0005886">
    <property type="term" value="C:plasma membrane"/>
    <property type="evidence" value="ECO:0007669"/>
    <property type="project" value="UniProtKB-SubCell"/>
</dbReference>
<feature type="transmembrane region" description="Helical" evidence="2">
    <location>
        <begin position="70"/>
        <end position="88"/>
    </location>
</feature>
<evidence type="ECO:0000313" key="5">
    <source>
        <dbReference type="Proteomes" id="UP000693672"/>
    </source>
</evidence>
<dbReference type="PANTHER" id="PTHR23546">
    <property type="entry name" value="TRANSPORT PROTEIN"/>
    <property type="match status" value="1"/>
</dbReference>
<proteinExistence type="predicted"/>
<sequence>MKVKFVVMFLIVLCGMNSIAAFNPVIGPLSRHLGLSEIQSGAFVSVTGLCWLLGGYFWERRTFMRRKAMLSLNMLIYVAALVAFALLADISAKAERAAGLFWIFLLLRGIAGFSFGGIPAQAQAYVMGWTTQDTRTRGMALFGAANGLGFVLGPAMSGGMAPMYAAAVLLFAMVILLLVVVPNEASDGMHGSEAPLLSVNDARIRLYIWSGLILSVALNIVQVTIGFRLASC</sequence>
<feature type="domain" description="Major facilitator superfamily (MFS) profile" evidence="3">
    <location>
        <begin position="3"/>
        <end position="232"/>
    </location>
</feature>
<dbReference type="PROSITE" id="PS50850">
    <property type="entry name" value="MFS"/>
    <property type="match status" value="1"/>
</dbReference>
<protein>
    <recommendedName>
        <fullName evidence="3">Major facilitator superfamily (MFS) profile domain-containing protein</fullName>
    </recommendedName>
</protein>
<keyword evidence="5" id="KW-1185">Reference proteome</keyword>
<evidence type="ECO:0000256" key="1">
    <source>
        <dbReference type="ARBA" id="ARBA00004651"/>
    </source>
</evidence>
<comment type="subcellular location">
    <subcellularLocation>
        <location evidence="1">Cell membrane</location>
        <topology evidence="1">Multi-pass membrane protein</topology>
    </subcellularLocation>
</comment>
<feature type="transmembrane region" description="Helical" evidence="2">
    <location>
        <begin position="139"/>
        <end position="157"/>
    </location>
</feature>
<feature type="transmembrane region" description="Helical" evidence="2">
    <location>
        <begin position="100"/>
        <end position="118"/>
    </location>
</feature>
<evidence type="ECO:0000313" key="4">
    <source>
        <dbReference type="EMBL" id="CAG7610636.1"/>
    </source>
</evidence>
<organism evidence="4 5">
    <name type="scientific">Paenibacillus solanacearum</name>
    <dbReference type="NCBI Taxonomy" id="2048548"/>
    <lineage>
        <taxon>Bacteria</taxon>
        <taxon>Bacillati</taxon>
        <taxon>Bacillota</taxon>
        <taxon>Bacilli</taxon>
        <taxon>Bacillales</taxon>
        <taxon>Paenibacillaceae</taxon>
        <taxon>Paenibacillus</taxon>
    </lineage>
</organism>
<dbReference type="GO" id="GO:0022857">
    <property type="term" value="F:transmembrane transporter activity"/>
    <property type="evidence" value="ECO:0007669"/>
    <property type="project" value="InterPro"/>
</dbReference>
<name>A0A916JWV0_9BACL</name>
<keyword evidence="2" id="KW-0812">Transmembrane</keyword>
<dbReference type="EMBL" id="CAJVAS010000004">
    <property type="protein sequence ID" value="CAG7610636.1"/>
    <property type="molecule type" value="Genomic_DNA"/>
</dbReference>
<feature type="transmembrane region" description="Helical" evidence="2">
    <location>
        <begin position="38"/>
        <end position="58"/>
    </location>
</feature>
<comment type="caution">
    <text evidence="4">The sequence shown here is derived from an EMBL/GenBank/DDBJ whole genome shotgun (WGS) entry which is preliminary data.</text>
</comment>
<feature type="transmembrane region" description="Helical" evidence="2">
    <location>
        <begin position="163"/>
        <end position="185"/>
    </location>
</feature>
<dbReference type="Pfam" id="PF07690">
    <property type="entry name" value="MFS_1"/>
    <property type="match status" value="1"/>
</dbReference>